<keyword evidence="2" id="KW-0812">Transmembrane</keyword>
<reference evidence="3" key="2">
    <citation type="submission" date="2021-08" db="EMBL/GenBank/DDBJ databases">
        <authorList>
            <person name="Gostincar C."/>
            <person name="Sun X."/>
            <person name="Song Z."/>
            <person name="Gunde-Cimerman N."/>
        </authorList>
    </citation>
    <scope>NUCLEOTIDE SEQUENCE</scope>
    <source>
        <strain evidence="3">EXF-9298</strain>
    </source>
</reference>
<gene>
    <name evidence="3" type="ORF">KCU98_g12933</name>
</gene>
<feature type="region of interest" description="Disordered" evidence="1">
    <location>
        <begin position="248"/>
        <end position="276"/>
    </location>
</feature>
<feature type="region of interest" description="Disordered" evidence="1">
    <location>
        <begin position="308"/>
        <end position="372"/>
    </location>
</feature>
<sequence length="372" mass="40517">MLYFGAKLGRYKIMMYPLMFVINPFFNWAYMVYGIFTAGQRTWGGPRADAGAANSTTTPQAAIEHAEATGDDLNVVPETFKPAVEAITRKKSVKNRNVLPDQHVEGKFAAPELMPGGWYKQAADSTNTLPDISNHPAMRRMSWESMVTATSGVNSVYLPRRIESIMGPEDQNLYHNAQAHQRPAGGLHYEQEEYETNRPDTGTTLKGGYSVSVQSASDDESTYGHGRMNSDNSDMNVAHGRALAGTEKVLSYPGKTRQAHDHGSNRSRTGKSPLARRSFVRSASDLLPDMAEAQGGQAIEMREQATGLMDPRARSLSPRGPQAQTIPTPAPAAATAPAPQGQPTPKEAVEEKSKKERKRLSKARPGSSGSEK</sequence>
<evidence type="ECO:0000256" key="1">
    <source>
        <dbReference type="SAM" id="MobiDB-lite"/>
    </source>
</evidence>
<feature type="region of interest" description="Disordered" evidence="1">
    <location>
        <begin position="215"/>
        <end position="236"/>
    </location>
</feature>
<name>A0A9P8JQR1_AURME</name>
<keyword evidence="2" id="KW-0472">Membrane</keyword>
<reference evidence="3" key="1">
    <citation type="journal article" date="2021" name="J Fungi (Basel)">
        <title>Virulence traits and population genomics of the black yeast Aureobasidium melanogenum.</title>
        <authorList>
            <person name="Cernosa A."/>
            <person name="Sun X."/>
            <person name="Gostincar C."/>
            <person name="Fang C."/>
            <person name="Gunde-Cimerman N."/>
            <person name="Song Z."/>
        </authorList>
    </citation>
    <scope>NUCLEOTIDE SEQUENCE</scope>
    <source>
        <strain evidence="3">EXF-9298</strain>
    </source>
</reference>
<evidence type="ECO:0000313" key="3">
    <source>
        <dbReference type="EMBL" id="KAG9972971.1"/>
    </source>
</evidence>
<dbReference type="Proteomes" id="UP000729357">
    <property type="component" value="Unassembled WGS sequence"/>
</dbReference>
<dbReference type="AlphaFoldDB" id="A0A9P8JQR1"/>
<proteinExistence type="predicted"/>
<organism evidence="3 4">
    <name type="scientific">Aureobasidium melanogenum</name>
    <name type="common">Aureobasidium pullulans var. melanogenum</name>
    <dbReference type="NCBI Taxonomy" id="46634"/>
    <lineage>
        <taxon>Eukaryota</taxon>
        <taxon>Fungi</taxon>
        <taxon>Dikarya</taxon>
        <taxon>Ascomycota</taxon>
        <taxon>Pezizomycotina</taxon>
        <taxon>Dothideomycetes</taxon>
        <taxon>Dothideomycetidae</taxon>
        <taxon>Dothideales</taxon>
        <taxon>Saccotheciaceae</taxon>
        <taxon>Aureobasidium</taxon>
    </lineage>
</organism>
<comment type="caution">
    <text evidence="3">The sequence shown here is derived from an EMBL/GenBank/DDBJ whole genome shotgun (WGS) entry which is preliminary data.</text>
</comment>
<feature type="non-terminal residue" evidence="3">
    <location>
        <position position="372"/>
    </location>
</feature>
<accession>A0A9P8JQR1</accession>
<dbReference type="EMBL" id="JAHFXS010002298">
    <property type="protein sequence ID" value="KAG9972971.1"/>
    <property type="molecule type" value="Genomic_DNA"/>
</dbReference>
<feature type="compositionally biased region" description="Low complexity" evidence="1">
    <location>
        <begin position="321"/>
        <end position="346"/>
    </location>
</feature>
<keyword evidence="2" id="KW-1133">Transmembrane helix</keyword>
<protein>
    <submittedName>
        <fullName evidence="3">Glycosyltransferase family 2 protein</fullName>
    </submittedName>
</protein>
<evidence type="ECO:0000256" key="2">
    <source>
        <dbReference type="SAM" id="Phobius"/>
    </source>
</evidence>
<keyword evidence="4" id="KW-1185">Reference proteome</keyword>
<feature type="transmembrane region" description="Helical" evidence="2">
    <location>
        <begin position="16"/>
        <end position="36"/>
    </location>
</feature>
<evidence type="ECO:0000313" key="4">
    <source>
        <dbReference type="Proteomes" id="UP000729357"/>
    </source>
</evidence>